<dbReference type="Pfam" id="PF00484">
    <property type="entry name" value="Pro_CA"/>
    <property type="match status" value="1"/>
</dbReference>
<dbReference type="KEGG" id="rvi:RVIR1_00930"/>
<feature type="binding site" evidence="2">
    <location>
        <position position="109"/>
    </location>
    <ligand>
        <name>Zn(2+)</name>
        <dbReference type="ChEBI" id="CHEBI:29105"/>
    </ligand>
</feature>
<organism evidence="3 4">
    <name type="scientific">Candidatus Rickettsiella viridis</name>
    <dbReference type="NCBI Taxonomy" id="676208"/>
    <lineage>
        <taxon>Bacteria</taxon>
        <taxon>Pseudomonadati</taxon>
        <taxon>Pseudomonadota</taxon>
        <taxon>Gammaproteobacteria</taxon>
        <taxon>Legionellales</taxon>
        <taxon>Coxiellaceae</taxon>
        <taxon>Rickettsiella</taxon>
    </lineage>
</organism>
<keyword evidence="2" id="KW-0479">Metal-binding</keyword>
<dbReference type="SMART" id="SM00947">
    <property type="entry name" value="Pro_CA"/>
    <property type="match status" value="1"/>
</dbReference>
<name>A0A2Z5UT71_9COXI</name>
<evidence type="ECO:0000256" key="1">
    <source>
        <dbReference type="ARBA" id="ARBA00006217"/>
    </source>
</evidence>
<comment type="cofactor">
    <cofactor evidence="2">
        <name>Zn(2+)</name>
        <dbReference type="ChEBI" id="CHEBI:29105"/>
    </cofactor>
    <text evidence="2">Binds 1 zinc ion per subunit.</text>
</comment>
<proteinExistence type="inferred from homology"/>
<feature type="binding site" evidence="2">
    <location>
        <position position="106"/>
    </location>
    <ligand>
        <name>Zn(2+)</name>
        <dbReference type="ChEBI" id="CHEBI:29105"/>
    </ligand>
</feature>
<feature type="binding site" evidence="2">
    <location>
        <position position="47"/>
    </location>
    <ligand>
        <name>Zn(2+)</name>
        <dbReference type="ChEBI" id="CHEBI:29105"/>
    </ligand>
</feature>
<reference evidence="3 4" key="1">
    <citation type="submission" date="2017-03" db="EMBL/GenBank/DDBJ databases">
        <title>The genome sequence of Candidatus Rickettsiella viridis.</title>
        <authorList>
            <person name="Nikoh N."/>
            <person name="Tsuchida T."/>
            <person name="Yamaguchi K."/>
            <person name="Maeda T."/>
            <person name="Shigenobu S."/>
            <person name="Fukatsu T."/>
        </authorList>
    </citation>
    <scope>NUCLEOTIDE SEQUENCE [LARGE SCALE GENOMIC DNA]</scope>
    <source>
        <strain evidence="3 4">Ap-RA04</strain>
    </source>
</reference>
<keyword evidence="4" id="KW-1185">Reference proteome</keyword>
<gene>
    <name evidence="3" type="primary">cynT</name>
    <name evidence="3" type="ORF">RVIR1_00930</name>
</gene>
<dbReference type="InterPro" id="IPR036874">
    <property type="entry name" value="Carbonic_anhydrase_sf"/>
</dbReference>
<evidence type="ECO:0000256" key="2">
    <source>
        <dbReference type="PIRSR" id="PIRSR601765-1"/>
    </source>
</evidence>
<sequence length="205" mass="23582">MEKEKTFKDLLDGYRLFRQKYTGDNSIMKNLSAQGQNPQFMLVSCCDSRVDPALILQCDPGDLFVVRNIANIVPPYEKDEALHGTSAALEFGIRRLNVRDLILLGHSQCAGIRVLLQNGNLQQNDFITKWVSSIKIPEAELHESKNPDEYAKLGLTSSYENCLTFPWIKEKVDKQELAIHRWFFDIQSGQIFTYSDKYDIYQPLE</sequence>
<dbReference type="RefSeq" id="WP_126322158.1">
    <property type="nucleotide sequence ID" value="NZ_AP018005.1"/>
</dbReference>
<feature type="binding site" evidence="2">
    <location>
        <position position="45"/>
    </location>
    <ligand>
        <name>Zn(2+)</name>
        <dbReference type="ChEBI" id="CHEBI:29105"/>
    </ligand>
</feature>
<dbReference type="Gene3D" id="3.40.1050.10">
    <property type="entry name" value="Carbonic anhydrase"/>
    <property type="match status" value="1"/>
</dbReference>
<protein>
    <submittedName>
        <fullName evidence="3">Carbonic anhydrase</fullName>
    </submittedName>
</protein>
<accession>A0A2Z5UT71</accession>
<dbReference type="InterPro" id="IPR001765">
    <property type="entry name" value="Carbonic_anhydrase"/>
</dbReference>
<dbReference type="AlphaFoldDB" id="A0A2Z5UT71"/>
<evidence type="ECO:0000313" key="3">
    <source>
        <dbReference type="EMBL" id="BBB14634.1"/>
    </source>
</evidence>
<evidence type="ECO:0000313" key="4">
    <source>
        <dbReference type="Proteomes" id="UP000282483"/>
    </source>
</evidence>
<comment type="similarity">
    <text evidence="1">Belongs to the beta-class carbonic anhydrase family.</text>
</comment>
<dbReference type="GO" id="GO:0008270">
    <property type="term" value="F:zinc ion binding"/>
    <property type="evidence" value="ECO:0007669"/>
    <property type="project" value="InterPro"/>
</dbReference>
<dbReference type="EMBL" id="AP018005">
    <property type="protein sequence ID" value="BBB14634.1"/>
    <property type="molecule type" value="Genomic_DNA"/>
</dbReference>
<keyword evidence="2" id="KW-0862">Zinc</keyword>
<dbReference type="OrthoDB" id="9797527at2"/>
<dbReference type="PANTHER" id="PTHR11002">
    <property type="entry name" value="CARBONIC ANHYDRASE"/>
    <property type="match status" value="1"/>
</dbReference>
<dbReference type="PANTHER" id="PTHR11002:SF42">
    <property type="entry name" value="CARBONIC ANHYDRASE 1"/>
    <property type="match status" value="1"/>
</dbReference>
<dbReference type="Proteomes" id="UP000282483">
    <property type="component" value="Chromosome"/>
</dbReference>
<dbReference type="GO" id="GO:0004089">
    <property type="term" value="F:carbonate dehydratase activity"/>
    <property type="evidence" value="ECO:0007669"/>
    <property type="project" value="InterPro"/>
</dbReference>
<dbReference type="SUPFAM" id="SSF53056">
    <property type="entry name" value="beta-carbonic anhydrase, cab"/>
    <property type="match status" value="1"/>
</dbReference>